<dbReference type="AlphaFoldDB" id="A0A914VLL1"/>
<dbReference type="WBParaSite" id="PSAMB.scaffold2152size25006.g16578.t1">
    <property type="protein sequence ID" value="PSAMB.scaffold2152size25006.g16578.t1"/>
    <property type="gene ID" value="PSAMB.scaffold2152size25006.g16578"/>
</dbReference>
<evidence type="ECO:0000313" key="3">
    <source>
        <dbReference type="WBParaSite" id="PSAMB.scaffold2152size25006.g16578.t1"/>
    </source>
</evidence>
<accession>A0A914VLL1</accession>
<evidence type="ECO:0000313" key="2">
    <source>
        <dbReference type="Proteomes" id="UP000887566"/>
    </source>
</evidence>
<protein>
    <submittedName>
        <fullName evidence="3">Uncharacterized protein</fullName>
    </submittedName>
</protein>
<reference evidence="3" key="1">
    <citation type="submission" date="2022-11" db="UniProtKB">
        <authorList>
            <consortium name="WormBaseParasite"/>
        </authorList>
    </citation>
    <scope>IDENTIFICATION</scope>
</reference>
<feature type="coiled-coil region" evidence="1">
    <location>
        <begin position="75"/>
        <end position="121"/>
    </location>
</feature>
<name>A0A914VLL1_9BILA</name>
<keyword evidence="1" id="KW-0175">Coiled coil</keyword>
<evidence type="ECO:0000256" key="1">
    <source>
        <dbReference type="SAM" id="Coils"/>
    </source>
</evidence>
<sequence length="156" mass="17858">MPHILSEGERLAHCFGRHSPTEHHVVSNGTHATTGRRGSLTDRAKEIAHDVAQMTMELAHEVKVKITGHITDKDVATAAKNVAHLQAKLADEQHQMRELESEAERAEKALELDEYDELKRKEIRLKDKERKTASEITEAEGYYWRLQDAQQKQKEE</sequence>
<keyword evidence="2" id="KW-1185">Reference proteome</keyword>
<dbReference type="Proteomes" id="UP000887566">
    <property type="component" value="Unplaced"/>
</dbReference>
<organism evidence="2 3">
    <name type="scientific">Plectus sambesii</name>
    <dbReference type="NCBI Taxonomy" id="2011161"/>
    <lineage>
        <taxon>Eukaryota</taxon>
        <taxon>Metazoa</taxon>
        <taxon>Ecdysozoa</taxon>
        <taxon>Nematoda</taxon>
        <taxon>Chromadorea</taxon>
        <taxon>Plectida</taxon>
        <taxon>Plectina</taxon>
        <taxon>Plectoidea</taxon>
        <taxon>Plectidae</taxon>
        <taxon>Plectus</taxon>
    </lineage>
</organism>
<proteinExistence type="predicted"/>